<evidence type="ECO:0000313" key="3">
    <source>
        <dbReference type="Proteomes" id="UP000001072"/>
    </source>
</evidence>
<dbReference type="KEGG" id="mlr:MELLADRAFT_91316"/>
<dbReference type="GeneID" id="18935866"/>
<evidence type="ECO:0000313" key="2">
    <source>
        <dbReference type="EMBL" id="EGG02554.1"/>
    </source>
</evidence>
<organism evidence="3">
    <name type="scientific">Melampsora larici-populina (strain 98AG31 / pathotype 3-4-7)</name>
    <name type="common">Poplar leaf rust fungus</name>
    <dbReference type="NCBI Taxonomy" id="747676"/>
    <lineage>
        <taxon>Eukaryota</taxon>
        <taxon>Fungi</taxon>
        <taxon>Dikarya</taxon>
        <taxon>Basidiomycota</taxon>
        <taxon>Pucciniomycotina</taxon>
        <taxon>Pucciniomycetes</taxon>
        <taxon>Pucciniales</taxon>
        <taxon>Melampsoraceae</taxon>
        <taxon>Melampsora</taxon>
    </lineage>
</organism>
<dbReference type="Proteomes" id="UP000001072">
    <property type="component" value="Unassembled WGS sequence"/>
</dbReference>
<feature type="compositionally biased region" description="Polar residues" evidence="1">
    <location>
        <begin position="356"/>
        <end position="373"/>
    </location>
</feature>
<proteinExistence type="predicted"/>
<accession>F4RYL9</accession>
<name>F4RYL9_MELLP</name>
<dbReference type="VEuPathDB" id="FungiDB:MELLADRAFT_91316"/>
<feature type="region of interest" description="Disordered" evidence="1">
    <location>
        <begin position="316"/>
        <end position="373"/>
    </location>
</feature>
<dbReference type="HOGENOM" id="CLU_636280_0_0_1"/>
<dbReference type="EMBL" id="GL883130">
    <property type="protein sequence ID" value="EGG02554.1"/>
    <property type="molecule type" value="Genomic_DNA"/>
</dbReference>
<gene>
    <name evidence="2" type="ORF">MELLADRAFT_91316</name>
</gene>
<evidence type="ECO:0000256" key="1">
    <source>
        <dbReference type="SAM" id="MobiDB-lite"/>
    </source>
</evidence>
<reference evidence="3" key="1">
    <citation type="journal article" date="2011" name="Proc. Natl. Acad. Sci. U.S.A.">
        <title>Obligate biotrophy features unraveled by the genomic analysis of rust fungi.</title>
        <authorList>
            <person name="Duplessis S."/>
            <person name="Cuomo C.A."/>
            <person name="Lin Y.-C."/>
            <person name="Aerts A."/>
            <person name="Tisserant E."/>
            <person name="Veneault-Fourrey C."/>
            <person name="Joly D.L."/>
            <person name="Hacquard S."/>
            <person name="Amselem J."/>
            <person name="Cantarel B.L."/>
            <person name="Chiu R."/>
            <person name="Coutinho P.M."/>
            <person name="Feau N."/>
            <person name="Field M."/>
            <person name="Frey P."/>
            <person name="Gelhaye E."/>
            <person name="Goldberg J."/>
            <person name="Grabherr M.G."/>
            <person name="Kodira C.D."/>
            <person name="Kohler A."/>
            <person name="Kuees U."/>
            <person name="Lindquist E.A."/>
            <person name="Lucas S.M."/>
            <person name="Mago R."/>
            <person name="Mauceli E."/>
            <person name="Morin E."/>
            <person name="Murat C."/>
            <person name="Pangilinan J.L."/>
            <person name="Park R."/>
            <person name="Pearson M."/>
            <person name="Quesneville H."/>
            <person name="Rouhier N."/>
            <person name="Sakthikumar S."/>
            <person name="Salamov A.A."/>
            <person name="Schmutz J."/>
            <person name="Selles B."/>
            <person name="Shapiro H."/>
            <person name="Tanguay P."/>
            <person name="Tuskan G.A."/>
            <person name="Henrissat B."/>
            <person name="Van de Peer Y."/>
            <person name="Rouze P."/>
            <person name="Ellis J.G."/>
            <person name="Dodds P.N."/>
            <person name="Schein J.E."/>
            <person name="Zhong S."/>
            <person name="Hamelin R.C."/>
            <person name="Grigoriev I.V."/>
            <person name="Szabo L.J."/>
            <person name="Martin F."/>
        </authorList>
    </citation>
    <scope>NUCLEOTIDE SEQUENCE [LARGE SCALE GENOMIC DNA]</scope>
    <source>
        <strain evidence="3">98AG31 / pathotype 3-4-7</strain>
    </source>
</reference>
<dbReference type="RefSeq" id="XP_007414243.1">
    <property type="nucleotide sequence ID" value="XM_007414181.1"/>
</dbReference>
<keyword evidence="3" id="KW-1185">Reference proteome</keyword>
<protein>
    <submittedName>
        <fullName evidence="2">Uncharacterized protein</fullName>
    </submittedName>
</protein>
<dbReference type="InParanoid" id="F4RYL9"/>
<dbReference type="AlphaFoldDB" id="F4RYL9"/>
<sequence length="431" mass="48213">MATSSSAEALTANPLWPLVQTLHPDLKFFLTPDVDFSKKSCKKEFFTDIMRHFNIRPELRKSSLKKQELIANYNEHLQPNLSPFIATKTAAAINQENSQKKQAAYLNLSCASLNDIRTAVLTRIKSCFVPSTLTKAALVRLWKHVFDGPNGPVEDDPLPGKKRDVLRYHLQVTYPNLFIPIASCTEPILRALYERFIHENIELDAQLCPGVHYFIIEKASGANPKEEETRVHPNLNLPALDSITKMFNGRAKSEKLRVCTCQSKGCSSGKDPYGLGRMNEKGVLISQMSYKSHQKADQRLEVLKRVSALRPDRMTILDEDSIPSPPYLSGRPNLSPTTPRPGRYQALMSPDPRSIASHSRLPNQPSTSTNRPITSRASALDEDFNMVDGTSEVVSIDTTFPARSFSLQTRLHVSRTGRCSCRSGSRHAVNI</sequence>